<proteinExistence type="predicted"/>
<dbReference type="Proteomes" id="UP000320735">
    <property type="component" value="Unassembled WGS sequence"/>
</dbReference>
<dbReference type="EMBL" id="SJPP01000004">
    <property type="protein sequence ID" value="TWU05123.1"/>
    <property type="molecule type" value="Genomic_DNA"/>
</dbReference>
<protein>
    <submittedName>
        <fullName evidence="1">Uncharacterized protein</fullName>
    </submittedName>
</protein>
<name>A0A5C6AYR7_9PLAN</name>
<gene>
    <name evidence="1" type="ORF">CA54_58110</name>
</gene>
<evidence type="ECO:0000313" key="2">
    <source>
        <dbReference type="Proteomes" id="UP000320735"/>
    </source>
</evidence>
<comment type="caution">
    <text evidence="1">The sequence shown here is derived from an EMBL/GenBank/DDBJ whole genome shotgun (WGS) entry which is preliminary data.</text>
</comment>
<keyword evidence="2" id="KW-1185">Reference proteome</keyword>
<sequence>MPLGLQTSQHVGFNQGCCPAFLIRLSVAAQSDKSPGLVRNRSKNPRWILLLQRRITYCEDSSAERSVRVPYSLSVVTRSRSDDERNYNVEKPLVAE</sequence>
<reference evidence="1 2" key="1">
    <citation type="submission" date="2019-02" db="EMBL/GenBank/DDBJ databases">
        <title>Deep-cultivation of Planctomycetes and their phenomic and genomic characterization uncovers novel biology.</title>
        <authorList>
            <person name="Wiegand S."/>
            <person name="Jogler M."/>
            <person name="Boedeker C."/>
            <person name="Pinto D."/>
            <person name="Vollmers J."/>
            <person name="Rivas-Marin E."/>
            <person name="Kohn T."/>
            <person name="Peeters S.H."/>
            <person name="Heuer A."/>
            <person name="Rast P."/>
            <person name="Oberbeckmann S."/>
            <person name="Bunk B."/>
            <person name="Jeske O."/>
            <person name="Meyerdierks A."/>
            <person name="Storesund J.E."/>
            <person name="Kallscheuer N."/>
            <person name="Luecker S."/>
            <person name="Lage O.M."/>
            <person name="Pohl T."/>
            <person name="Merkel B.J."/>
            <person name="Hornburger P."/>
            <person name="Mueller R.-W."/>
            <person name="Bruemmer F."/>
            <person name="Labrenz M."/>
            <person name="Spormann A.M."/>
            <person name="Op Den Camp H."/>
            <person name="Overmann J."/>
            <person name="Amann R."/>
            <person name="Jetten M.S.M."/>
            <person name="Mascher T."/>
            <person name="Medema M.H."/>
            <person name="Devos D.P."/>
            <person name="Kaster A.-K."/>
            <person name="Ovreas L."/>
            <person name="Rohde M."/>
            <person name="Galperin M.Y."/>
            <person name="Jogler C."/>
        </authorList>
    </citation>
    <scope>NUCLEOTIDE SEQUENCE [LARGE SCALE GENOMIC DNA]</scope>
    <source>
        <strain evidence="1 2">CA54</strain>
    </source>
</reference>
<evidence type="ECO:0000313" key="1">
    <source>
        <dbReference type="EMBL" id="TWU05123.1"/>
    </source>
</evidence>
<dbReference type="AlphaFoldDB" id="A0A5C6AYR7"/>
<organism evidence="1 2">
    <name type="scientific">Symmachiella macrocystis</name>
    <dbReference type="NCBI Taxonomy" id="2527985"/>
    <lineage>
        <taxon>Bacteria</taxon>
        <taxon>Pseudomonadati</taxon>
        <taxon>Planctomycetota</taxon>
        <taxon>Planctomycetia</taxon>
        <taxon>Planctomycetales</taxon>
        <taxon>Planctomycetaceae</taxon>
        <taxon>Symmachiella</taxon>
    </lineage>
</organism>
<accession>A0A5C6AYR7</accession>